<name>X1BEZ2_9ZZZZ</name>
<comment type="caution">
    <text evidence="1">The sequence shown here is derived from an EMBL/GenBank/DDBJ whole genome shotgun (WGS) entry which is preliminary data.</text>
</comment>
<sequence length="76" mass="8546">MDEDTAKKLAKEYLAGQIQLMLHEEMPSGVNIYNFNLADEYLFSYKFATPTMMGGSNYISVSRITGKVRGRGFLGE</sequence>
<organism evidence="1">
    <name type="scientific">marine sediment metagenome</name>
    <dbReference type="NCBI Taxonomy" id="412755"/>
    <lineage>
        <taxon>unclassified sequences</taxon>
        <taxon>metagenomes</taxon>
        <taxon>ecological metagenomes</taxon>
    </lineage>
</organism>
<dbReference type="AlphaFoldDB" id="X1BEZ2"/>
<reference evidence="1" key="1">
    <citation type="journal article" date="2014" name="Front. Microbiol.">
        <title>High frequency of phylogenetically diverse reductive dehalogenase-homologous genes in deep subseafloor sedimentary metagenomes.</title>
        <authorList>
            <person name="Kawai M."/>
            <person name="Futagami T."/>
            <person name="Toyoda A."/>
            <person name="Takaki Y."/>
            <person name="Nishi S."/>
            <person name="Hori S."/>
            <person name="Arai W."/>
            <person name="Tsubouchi T."/>
            <person name="Morono Y."/>
            <person name="Uchiyama I."/>
            <person name="Ito T."/>
            <person name="Fujiyama A."/>
            <person name="Inagaki F."/>
            <person name="Takami H."/>
        </authorList>
    </citation>
    <scope>NUCLEOTIDE SEQUENCE</scope>
    <source>
        <strain evidence="1">Expedition CK06-06</strain>
    </source>
</reference>
<dbReference type="EMBL" id="BART01018931">
    <property type="protein sequence ID" value="GAG79787.1"/>
    <property type="molecule type" value="Genomic_DNA"/>
</dbReference>
<protein>
    <submittedName>
        <fullName evidence="1">Uncharacterized protein</fullName>
    </submittedName>
</protein>
<gene>
    <name evidence="1" type="ORF">S01H4_35579</name>
</gene>
<accession>X1BEZ2</accession>
<evidence type="ECO:0000313" key="1">
    <source>
        <dbReference type="EMBL" id="GAG79787.1"/>
    </source>
</evidence>
<proteinExistence type="predicted"/>